<accession>A0A8J3EA50</accession>
<comment type="similarity">
    <text evidence="2 8">Belongs to the 4-toluene sulfonate uptake permease (TSUP) (TC 2.A.102) family.</text>
</comment>
<evidence type="ECO:0000256" key="7">
    <source>
        <dbReference type="ARBA" id="ARBA00023136"/>
    </source>
</evidence>
<evidence type="ECO:0000256" key="1">
    <source>
        <dbReference type="ARBA" id="ARBA00004651"/>
    </source>
</evidence>
<comment type="caution">
    <text evidence="9">The sequence shown here is derived from an EMBL/GenBank/DDBJ whole genome shotgun (WGS) entry which is preliminary data.</text>
</comment>
<dbReference type="GO" id="GO:0005886">
    <property type="term" value="C:plasma membrane"/>
    <property type="evidence" value="ECO:0007669"/>
    <property type="project" value="UniProtKB-SubCell"/>
</dbReference>
<comment type="subcellular location">
    <subcellularLocation>
        <location evidence="1 8">Cell membrane</location>
        <topology evidence="1 8">Multi-pass membrane protein</topology>
    </subcellularLocation>
</comment>
<feature type="transmembrane region" description="Helical" evidence="8">
    <location>
        <begin position="136"/>
        <end position="169"/>
    </location>
</feature>
<feature type="transmembrane region" description="Helical" evidence="8">
    <location>
        <begin position="181"/>
        <end position="198"/>
    </location>
</feature>
<evidence type="ECO:0000256" key="3">
    <source>
        <dbReference type="ARBA" id="ARBA00022448"/>
    </source>
</evidence>
<dbReference type="InterPro" id="IPR002781">
    <property type="entry name" value="TM_pro_TauE-like"/>
</dbReference>
<evidence type="ECO:0000313" key="9">
    <source>
        <dbReference type="EMBL" id="GGG06438.1"/>
    </source>
</evidence>
<keyword evidence="7 8" id="KW-0472">Membrane</keyword>
<dbReference type="InterPro" id="IPR052017">
    <property type="entry name" value="TSUP"/>
</dbReference>
<keyword evidence="3" id="KW-0813">Transport</keyword>
<feature type="transmembrane region" description="Helical" evidence="8">
    <location>
        <begin position="204"/>
        <end position="225"/>
    </location>
</feature>
<feature type="transmembrane region" description="Helical" evidence="8">
    <location>
        <begin position="72"/>
        <end position="91"/>
    </location>
</feature>
<dbReference type="EMBL" id="BMJS01000042">
    <property type="protein sequence ID" value="GGG06438.1"/>
    <property type="molecule type" value="Genomic_DNA"/>
</dbReference>
<dbReference type="PANTHER" id="PTHR30269:SF0">
    <property type="entry name" value="MEMBRANE TRANSPORTER PROTEIN YFCA-RELATED"/>
    <property type="match status" value="1"/>
</dbReference>
<evidence type="ECO:0000256" key="8">
    <source>
        <dbReference type="RuleBase" id="RU363041"/>
    </source>
</evidence>
<evidence type="ECO:0000256" key="6">
    <source>
        <dbReference type="ARBA" id="ARBA00022989"/>
    </source>
</evidence>
<keyword evidence="4 8" id="KW-1003">Cell membrane</keyword>
<reference evidence="9" key="1">
    <citation type="journal article" date="2014" name="Int. J. Syst. Evol. Microbiol.">
        <title>Complete genome sequence of Corynebacterium casei LMG S-19264T (=DSM 44701T), isolated from a smear-ripened cheese.</title>
        <authorList>
            <consortium name="US DOE Joint Genome Institute (JGI-PGF)"/>
            <person name="Walter F."/>
            <person name="Albersmeier A."/>
            <person name="Kalinowski J."/>
            <person name="Ruckert C."/>
        </authorList>
    </citation>
    <scope>NUCLEOTIDE SEQUENCE</scope>
    <source>
        <strain evidence="9">CGMCC 1.15758</strain>
    </source>
</reference>
<dbReference type="RefSeq" id="WP_117003789.1">
    <property type="nucleotide sequence ID" value="NZ_BMJS01000042.1"/>
</dbReference>
<evidence type="ECO:0000256" key="2">
    <source>
        <dbReference type="ARBA" id="ARBA00009142"/>
    </source>
</evidence>
<feature type="transmembrane region" description="Helical" evidence="8">
    <location>
        <begin position="103"/>
        <end position="124"/>
    </location>
</feature>
<dbReference type="Pfam" id="PF01925">
    <property type="entry name" value="TauE"/>
    <property type="match status" value="1"/>
</dbReference>
<keyword evidence="6 8" id="KW-1133">Transmembrane helix</keyword>
<name>A0A8J3EA50_9GAMM</name>
<evidence type="ECO:0000313" key="10">
    <source>
        <dbReference type="Proteomes" id="UP000636949"/>
    </source>
</evidence>
<feature type="transmembrane region" description="Helical" evidence="8">
    <location>
        <begin position="6"/>
        <end position="34"/>
    </location>
</feature>
<proteinExistence type="inferred from homology"/>
<dbReference type="PANTHER" id="PTHR30269">
    <property type="entry name" value="TRANSMEMBRANE PROTEIN YFCA"/>
    <property type="match status" value="1"/>
</dbReference>
<dbReference type="OrthoDB" id="554695at2"/>
<sequence length="251" mass="27578">MEHISFLSGAFVFVMIFFAGFVDCIAGGGGMITIPTYLSVGVPPHLVLGTNKMVMSMGTLSAVIRLLCSVKVYWRTIILGIVLAFIGSLLGAKLISHLVSYQLMTTLLLIIIPTILIIGAFKNYRSESNYTLTPKFYLHLGLVCFIVGAYDGFFGPGTGTFLFLGFMYILSMSAKESVTNAKIVNLSANFGALIYFLWTGNIDWYIVMIALPAAMMGYLLGAQFVLKANVKWLKKIVMLVLLGLMIKLLFF</sequence>
<organism evidence="9 10">
    <name type="scientific">Cysteiniphilum litorale</name>
    <dbReference type="NCBI Taxonomy" id="2056700"/>
    <lineage>
        <taxon>Bacteria</taxon>
        <taxon>Pseudomonadati</taxon>
        <taxon>Pseudomonadota</taxon>
        <taxon>Gammaproteobacteria</taxon>
        <taxon>Thiotrichales</taxon>
        <taxon>Fastidiosibacteraceae</taxon>
        <taxon>Cysteiniphilum</taxon>
    </lineage>
</organism>
<gene>
    <name evidence="9" type="ORF">GCM10010995_24960</name>
</gene>
<evidence type="ECO:0000256" key="4">
    <source>
        <dbReference type="ARBA" id="ARBA00022475"/>
    </source>
</evidence>
<protein>
    <recommendedName>
        <fullName evidence="8">Probable membrane transporter protein</fullName>
    </recommendedName>
</protein>
<keyword evidence="5 8" id="KW-0812">Transmembrane</keyword>
<dbReference type="AlphaFoldDB" id="A0A8J3EA50"/>
<evidence type="ECO:0000256" key="5">
    <source>
        <dbReference type="ARBA" id="ARBA00022692"/>
    </source>
</evidence>
<keyword evidence="10" id="KW-1185">Reference proteome</keyword>
<dbReference type="Proteomes" id="UP000636949">
    <property type="component" value="Unassembled WGS sequence"/>
</dbReference>
<reference evidence="9" key="2">
    <citation type="submission" date="2020-09" db="EMBL/GenBank/DDBJ databases">
        <authorList>
            <person name="Sun Q."/>
            <person name="Zhou Y."/>
        </authorList>
    </citation>
    <scope>NUCLEOTIDE SEQUENCE</scope>
    <source>
        <strain evidence="9">CGMCC 1.15758</strain>
    </source>
</reference>